<dbReference type="InterPro" id="IPR014718">
    <property type="entry name" value="GH-type_carb-bd"/>
</dbReference>
<proteinExistence type="predicted"/>
<dbReference type="InterPro" id="IPR011013">
    <property type="entry name" value="Gal_mutarotase_sf_dom"/>
</dbReference>
<reference evidence="1" key="1">
    <citation type="journal article" date="2020" name="mSystems">
        <title>Genome- and Community-Level Interaction Insights into Carbon Utilization and Element Cycling Functions of Hydrothermarchaeota in Hydrothermal Sediment.</title>
        <authorList>
            <person name="Zhou Z."/>
            <person name="Liu Y."/>
            <person name="Xu W."/>
            <person name="Pan J."/>
            <person name="Luo Z.H."/>
            <person name="Li M."/>
        </authorList>
    </citation>
    <scope>NUCLEOTIDE SEQUENCE [LARGE SCALE GENOMIC DNA]</scope>
    <source>
        <strain evidence="1">SpSt-503</strain>
    </source>
</reference>
<dbReference type="GO" id="GO:0003824">
    <property type="term" value="F:catalytic activity"/>
    <property type="evidence" value="ECO:0007669"/>
    <property type="project" value="InterPro"/>
</dbReference>
<dbReference type="EMBL" id="DSVL01000140">
    <property type="protein sequence ID" value="HFH28770.1"/>
    <property type="molecule type" value="Genomic_DNA"/>
</dbReference>
<accession>A0A7C3EBT0</accession>
<dbReference type="AlphaFoldDB" id="A0A7C3EBT0"/>
<organism evidence="1">
    <name type="scientific">Gracilinema caldarium</name>
    <dbReference type="NCBI Taxonomy" id="215591"/>
    <lineage>
        <taxon>Bacteria</taxon>
        <taxon>Pseudomonadati</taxon>
        <taxon>Spirochaetota</taxon>
        <taxon>Spirochaetia</taxon>
        <taxon>Spirochaetales</taxon>
        <taxon>Breznakiellaceae</taxon>
        <taxon>Gracilinema</taxon>
    </lineage>
</organism>
<dbReference type="GO" id="GO:0030246">
    <property type="term" value="F:carbohydrate binding"/>
    <property type="evidence" value="ECO:0007669"/>
    <property type="project" value="InterPro"/>
</dbReference>
<protein>
    <recommendedName>
        <fullName evidence="2">Aldose 1-epimerase</fullName>
    </recommendedName>
</protein>
<name>A0A7C3EBT0_9SPIR</name>
<evidence type="ECO:0000313" key="1">
    <source>
        <dbReference type="EMBL" id="HFH28770.1"/>
    </source>
</evidence>
<dbReference type="SUPFAM" id="SSF74650">
    <property type="entry name" value="Galactose mutarotase-like"/>
    <property type="match status" value="1"/>
</dbReference>
<sequence>MKPEIIKTTILGYPAVGLRSAAAELIMVPQLGGRIISLKNRITQREWLWHQARPDWLWANGAGDNFGLSPQAGIDECIPSVASCNFRGRQIPDHGEIWYQAWELDASVLEQAVLASTLELSISPFNFSRSIRLMDDHSFVFDYELENRSTEEEPFIWSIHPLKNIQEGDRVILPEEVASLRLDGGIGVPINRGDLWQYPEPFPGTRLDFCQVPGSGSELCVKGFAGPLTEGFAAIENQHTGDRLEMHWDPPLVPYLGLWINRGLGGFHHVALEPCTGIPDSLAISAQEWKEVRTITGSSTLRWSLTIRIS</sequence>
<evidence type="ECO:0008006" key="2">
    <source>
        <dbReference type="Google" id="ProtNLM"/>
    </source>
</evidence>
<dbReference type="Gene3D" id="2.70.98.10">
    <property type="match status" value="1"/>
</dbReference>
<comment type="caution">
    <text evidence="1">The sequence shown here is derived from an EMBL/GenBank/DDBJ whole genome shotgun (WGS) entry which is preliminary data.</text>
</comment>
<dbReference type="GO" id="GO:0005975">
    <property type="term" value="P:carbohydrate metabolic process"/>
    <property type="evidence" value="ECO:0007669"/>
    <property type="project" value="InterPro"/>
</dbReference>
<gene>
    <name evidence="1" type="ORF">ENS59_04570</name>
</gene>